<keyword evidence="3" id="KW-0808">Transferase</keyword>
<dbReference type="InterPro" id="IPR029044">
    <property type="entry name" value="Nucleotide-diphossugar_trans"/>
</dbReference>
<dbReference type="InterPro" id="IPR039528">
    <property type="entry name" value="DPM1-like"/>
</dbReference>
<comment type="similarity">
    <text evidence="1">Belongs to the glycosyltransferase 2 family.</text>
</comment>
<proteinExistence type="inferred from homology"/>
<reference evidence="5 6" key="1">
    <citation type="submission" date="2017-06" db="EMBL/GenBank/DDBJ databases">
        <title>Draft genome sequence of anaerobic fermentative bacterium Anaeromicrobium sediminis DY2726D isolated from West Pacific Ocean sediments.</title>
        <authorList>
            <person name="Zeng X."/>
        </authorList>
    </citation>
    <scope>NUCLEOTIDE SEQUENCE [LARGE SCALE GENOMIC DNA]</scope>
    <source>
        <strain evidence="5 6">DY2726D</strain>
    </source>
</reference>
<dbReference type="OrthoDB" id="9813495at2"/>
<feature type="domain" description="Glycosyltransferase 2-like" evidence="4">
    <location>
        <begin position="8"/>
        <end position="164"/>
    </location>
</feature>
<dbReference type="GO" id="GO:0006506">
    <property type="term" value="P:GPI anchor biosynthetic process"/>
    <property type="evidence" value="ECO:0007669"/>
    <property type="project" value="TreeGrafter"/>
</dbReference>
<keyword evidence="2" id="KW-0328">Glycosyltransferase</keyword>
<dbReference type="EMBL" id="NIBG01000002">
    <property type="protein sequence ID" value="PAB60650.1"/>
    <property type="molecule type" value="Genomic_DNA"/>
</dbReference>
<protein>
    <recommendedName>
        <fullName evidence="4">Glycosyltransferase 2-like domain-containing protein</fullName>
    </recommendedName>
</protein>
<evidence type="ECO:0000313" key="6">
    <source>
        <dbReference type="Proteomes" id="UP000216024"/>
    </source>
</evidence>
<dbReference type="AlphaFoldDB" id="A0A267MPJ8"/>
<dbReference type="GO" id="GO:0006488">
    <property type="term" value="P:dolichol-linked oligosaccharide biosynthetic process"/>
    <property type="evidence" value="ECO:0007669"/>
    <property type="project" value="TreeGrafter"/>
</dbReference>
<gene>
    <name evidence="5" type="ORF">CCE28_03665</name>
</gene>
<dbReference type="GO" id="GO:0016020">
    <property type="term" value="C:membrane"/>
    <property type="evidence" value="ECO:0007669"/>
    <property type="project" value="GOC"/>
</dbReference>
<dbReference type="GO" id="GO:0004582">
    <property type="term" value="F:dolichyl-phosphate beta-D-mannosyltransferase activity"/>
    <property type="evidence" value="ECO:0007669"/>
    <property type="project" value="InterPro"/>
</dbReference>
<dbReference type="Proteomes" id="UP000216024">
    <property type="component" value="Unassembled WGS sequence"/>
</dbReference>
<evidence type="ECO:0000313" key="5">
    <source>
        <dbReference type="EMBL" id="PAB60650.1"/>
    </source>
</evidence>
<keyword evidence="6" id="KW-1185">Reference proteome</keyword>
<dbReference type="GO" id="GO:0035269">
    <property type="term" value="P:protein O-linked glycosylation via mannose"/>
    <property type="evidence" value="ECO:0007669"/>
    <property type="project" value="TreeGrafter"/>
</dbReference>
<sequence length="322" mass="37672">MDENVILSFCIPTYNRANRVCECVNEILKYKGNEIEVVVSDNNSPDSTYEDLKKISDSRFFYYRNDSNLGVGKNVINTFKKAKGKYVFLMSDEDFVNIELIPKILEILKSNKGLSILTGSIQFKESQKYYWRYKNSFFKKGSQALLGFAFKKNYFSGSIYNKELIDFDNIWNDLYVCKAYPNLCVEVLLCLKGDVHTIANPICFYAEQEKESYIDKLKGKNFNDFEPRLEQHRDFTQIVKGIEIDFVTKVNLYAFLCYKLIYNVSIIKQIKNKKNEEMLDLLARAKQFAMENIFEIAIENSVVMKLENYIEQVFNQFAAPYL</sequence>
<evidence type="ECO:0000256" key="3">
    <source>
        <dbReference type="ARBA" id="ARBA00022679"/>
    </source>
</evidence>
<evidence type="ECO:0000259" key="4">
    <source>
        <dbReference type="Pfam" id="PF00535"/>
    </source>
</evidence>
<dbReference type="Pfam" id="PF00535">
    <property type="entry name" value="Glycos_transf_2"/>
    <property type="match status" value="1"/>
</dbReference>
<evidence type="ECO:0000256" key="1">
    <source>
        <dbReference type="ARBA" id="ARBA00006739"/>
    </source>
</evidence>
<dbReference type="PANTHER" id="PTHR43398:SF1">
    <property type="entry name" value="DOLICHOL-PHOSPHATE MANNOSYLTRANSFERASE SUBUNIT 1"/>
    <property type="match status" value="1"/>
</dbReference>
<dbReference type="RefSeq" id="WP_095131104.1">
    <property type="nucleotide sequence ID" value="NZ_NIBG01000002.1"/>
</dbReference>
<dbReference type="Gene3D" id="3.90.550.10">
    <property type="entry name" value="Spore Coat Polysaccharide Biosynthesis Protein SpsA, Chain A"/>
    <property type="match status" value="1"/>
</dbReference>
<evidence type="ECO:0000256" key="2">
    <source>
        <dbReference type="ARBA" id="ARBA00022676"/>
    </source>
</evidence>
<name>A0A267MPJ8_9FIRM</name>
<accession>A0A267MPJ8</accession>
<dbReference type="SUPFAM" id="SSF53448">
    <property type="entry name" value="Nucleotide-diphospho-sugar transferases"/>
    <property type="match status" value="1"/>
</dbReference>
<comment type="caution">
    <text evidence="5">The sequence shown here is derived from an EMBL/GenBank/DDBJ whole genome shotgun (WGS) entry which is preliminary data.</text>
</comment>
<dbReference type="PANTHER" id="PTHR43398">
    <property type="entry name" value="DOLICHOL-PHOSPHATE MANNOSYLTRANSFERASE SUBUNIT 1"/>
    <property type="match status" value="1"/>
</dbReference>
<organism evidence="5 6">
    <name type="scientific">Anaeromicrobium sediminis</name>
    <dbReference type="NCBI Taxonomy" id="1478221"/>
    <lineage>
        <taxon>Bacteria</taxon>
        <taxon>Bacillati</taxon>
        <taxon>Bacillota</taxon>
        <taxon>Clostridia</taxon>
        <taxon>Peptostreptococcales</taxon>
        <taxon>Thermotaleaceae</taxon>
        <taxon>Anaeromicrobium</taxon>
    </lineage>
</organism>
<dbReference type="InterPro" id="IPR001173">
    <property type="entry name" value="Glyco_trans_2-like"/>
</dbReference>